<dbReference type="AlphaFoldDB" id="A0A4V3DAJ9"/>
<accession>A0A4V3DAJ9</accession>
<comment type="caution">
    <text evidence="2">The sequence shown here is derived from an EMBL/GenBank/DDBJ whole genome shotgun (WGS) entry which is preliminary data.</text>
</comment>
<protein>
    <submittedName>
        <fullName evidence="2">Uncharacterized protein</fullName>
    </submittedName>
</protein>
<sequence>MPTDRRVLIAVLGLLTAAVFAASVAVTLSMREATAVPSPAAAPAPLPAATTPASPVVATSTPSTTRSTTTTASRRTTTSRTAVSAAECDRIAMRSDVSNAELRPYLRSIGCDDAADGLLVGSADGGSAATEDPGEFALAACTEQTGMTRAECIADSAAGNAN</sequence>
<dbReference type="Proteomes" id="UP000295705">
    <property type="component" value="Unassembled WGS sequence"/>
</dbReference>
<dbReference type="RefSeq" id="WP_133825683.1">
    <property type="nucleotide sequence ID" value="NZ_SNYO01000002.1"/>
</dbReference>
<gene>
    <name evidence="2" type="ORF">EV188_102288</name>
</gene>
<dbReference type="EMBL" id="SNYO01000002">
    <property type="protein sequence ID" value="TDQ62633.1"/>
    <property type="molecule type" value="Genomic_DNA"/>
</dbReference>
<evidence type="ECO:0000313" key="3">
    <source>
        <dbReference type="Proteomes" id="UP000295705"/>
    </source>
</evidence>
<evidence type="ECO:0000256" key="1">
    <source>
        <dbReference type="SAM" id="MobiDB-lite"/>
    </source>
</evidence>
<name>A0A4V3DAJ9_9PSEU</name>
<feature type="compositionally biased region" description="Low complexity" evidence="1">
    <location>
        <begin position="47"/>
        <end position="81"/>
    </location>
</feature>
<evidence type="ECO:0000313" key="2">
    <source>
        <dbReference type="EMBL" id="TDQ62633.1"/>
    </source>
</evidence>
<dbReference type="PROSITE" id="PS51318">
    <property type="entry name" value="TAT"/>
    <property type="match status" value="1"/>
</dbReference>
<dbReference type="InterPro" id="IPR006311">
    <property type="entry name" value="TAT_signal"/>
</dbReference>
<dbReference type="OrthoDB" id="3699860at2"/>
<organism evidence="2 3">
    <name type="scientific">Actinomycetospora succinea</name>
    <dbReference type="NCBI Taxonomy" id="663603"/>
    <lineage>
        <taxon>Bacteria</taxon>
        <taxon>Bacillati</taxon>
        <taxon>Actinomycetota</taxon>
        <taxon>Actinomycetes</taxon>
        <taxon>Pseudonocardiales</taxon>
        <taxon>Pseudonocardiaceae</taxon>
        <taxon>Actinomycetospora</taxon>
    </lineage>
</organism>
<reference evidence="2 3" key="1">
    <citation type="submission" date="2019-03" db="EMBL/GenBank/DDBJ databases">
        <title>Genomic Encyclopedia of Type Strains, Phase IV (KMG-IV): sequencing the most valuable type-strain genomes for metagenomic binning, comparative biology and taxonomic classification.</title>
        <authorList>
            <person name="Goeker M."/>
        </authorList>
    </citation>
    <scope>NUCLEOTIDE SEQUENCE [LARGE SCALE GENOMIC DNA]</scope>
    <source>
        <strain evidence="2 3">DSM 45775</strain>
    </source>
</reference>
<feature type="region of interest" description="Disordered" evidence="1">
    <location>
        <begin position="38"/>
        <end position="81"/>
    </location>
</feature>
<proteinExistence type="predicted"/>
<keyword evidence="3" id="KW-1185">Reference proteome</keyword>